<sequence>MQFPIYGGVVRVMEARGAEEQQRRMGQSTQELCNSGMFSDCQIKLASITMRFHTLILARACPYFERAFFGGFMESTARVLDFSGEDQEAALALLQFIYMFEPAVIFGLPNINYALWTKTYVLADKTGFLPLKDALTDCFKEVSAHSLTFGEFLGVVKGIEEQSPFLDDFLRSTMGNCIRNNMTLLKSLNFAQRQTLFAETLSIWDTIIKEVPSSADKMWHYRCGNSKCQKHFSLEGLVPDIRACPVCKKKMRHPALNADVSSGLLVRVGPTLPN</sequence>
<gene>
    <name evidence="2" type="ORF">K461DRAFT_322542</name>
</gene>
<accession>A0A9P4MEJ5</accession>
<evidence type="ECO:0000313" key="3">
    <source>
        <dbReference type="Proteomes" id="UP000799439"/>
    </source>
</evidence>
<evidence type="ECO:0000313" key="2">
    <source>
        <dbReference type="EMBL" id="KAF2151260.1"/>
    </source>
</evidence>
<name>A0A9P4MEJ5_9PEZI</name>
<protein>
    <recommendedName>
        <fullName evidence="1">BTB domain-containing protein</fullName>
    </recommendedName>
</protein>
<dbReference type="Pfam" id="PF00651">
    <property type="entry name" value="BTB"/>
    <property type="match status" value="1"/>
</dbReference>
<reference evidence="2" key="1">
    <citation type="journal article" date="2020" name="Stud. Mycol.">
        <title>101 Dothideomycetes genomes: a test case for predicting lifestyles and emergence of pathogens.</title>
        <authorList>
            <person name="Haridas S."/>
            <person name="Albert R."/>
            <person name="Binder M."/>
            <person name="Bloem J."/>
            <person name="Labutti K."/>
            <person name="Salamov A."/>
            <person name="Andreopoulos B."/>
            <person name="Baker S."/>
            <person name="Barry K."/>
            <person name="Bills G."/>
            <person name="Bluhm B."/>
            <person name="Cannon C."/>
            <person name="Castanera R."/>
            <person name="Culley D."/>
            <person name="Daum C."/>
            <person name="Ezra D."/>
            <person name="Gonzalez J."/>
            <person name="Henrissat B."/>
            <person name="Kuo A."/>
            <person name="Liang C."/>
            <person name="Lipzen A."/>
            <person name="Lutzoni F."/>
            <person name="Magnuson J."/>
            <person name="Mondo S."/>
            <person name="Nolan M."/>
            <person name="Ohm R."/>
            <person name="Pangilinan J."/>
            <person name="Park H.-J."/>
            <person name="Ramirez L."/>
            <person name="Alfaro M."/>
            <person name="Sun H."/>
            <person name="Tritt A."/>
            <person name="Yoshinaga Y."/>
            <person name="Zwiers L.-H."/>
            <person name="Turgeon B."/>
            <person name="Goodwin S."/>
            <person name="Spatafora J."/>
            <person name="Crous P."/>
            <person name="Grigoriev I."/>
        </authorList>
    </citation>
    <scope>NUCLEOTIDE SEQUENCE</scope>
    <source>
        <strain evidence="2">CBS 260.36</strain>
    </source>
</reference>
<dbReference type="AlphaFoldDB" id="A0A9P4MEJ5"/>
<organism evidence="2 3">
    <name type="scientific">Myriangium duriaei CBS 260.36</name>
    <dbReference type="NCBI Taxonomy" id="1168546"/>
    <lineage>
        <taxon>Eukaryota</taxon>
        <taxon>Fungi</taxon>
        <taxon>Dikarya</taxon>
        <taxon>Ascomycota</taxon>
        <taxon>Pezizomycotina</taxon>
        <taxon>Dothideomycetes</taxon>
        <taxon>Dothideomycetidae</taxon>
        <taxon>Myriangiales</taxon>
        <taxon>Myriangiaceae</taxon>
        <taxon>Myriangium</taxon>
    </lineage>
</organism>
<dbReference type="CDD" id="cd18186">
    <property type="entry name" value="BTB_POZ_ZBTB_KLHL-like"/>
    <property type="match status" value="1"/>
</dbReference>
<dbReference type="Proteomes" id="UP000799439">
    <property type="component" value="Unassembled WGS sequence"/>
</dbReference>
<feature type="domain" description="BTB" evidence="1">
    <location>
        <begin position="39"/>
        <end position="98"/>
    </location>
</feature>
<proteinExistence type="predicted"/>
<dbReference type="InterPro" id="IPR000210">
    <property type="entry name" value="BTB/POZ_dom"/>
</dbReference>
<evidence type="ECO:0000259" key="1">
    <source>
        <dbReference type="PROSITE" id="PS50097"/>
    </source>
</evidence>
<dbReference type="InterPro" id="IPR011333">
    <property type="entry name" value="SKP1/BTB/POZ_sf"/>
</dbReference>
<dbReference type="PROSITE" id="PS50097">
    <property type="entry name" value="BTB"/>
    <property type="match status" value="1"/>
</dbReference>
<comment type="caution">
    <text evidence="2">The sequence shown here is derived from an EMBL/GenBank/DDBJ whole genome shotgun (WGS) entry which is preliminary data.</text>
</comment>
<dbReference type="OrthoDB" id="6359816at2759"/>
<dbReference type="Gene3D" id="3.30.710.10">
    <property type="entry name" value="Potassium Channel Kv1.1, Chain A"/>
    <property type="match status" value="1"/>
</dbReference>
<dbReference type="EMBL" id="ML996088">
    <property type="protein sequence ID" value="KAF2151260.1"/>
    <property type="molecule type" value="Genomic_DNA"/>
</dbReference>
<keyword evidence="3" id="KW-1185">Reference proteome</keyword>
<dbReference type="SUPFAM" id="SSF54695">
    <property type="entry name" value="POZ domain"/>
    <property type="match status" value="1"/>
</dbReference>